<keyword evidence="2" id="KW-1185">Reference proteome</keyword>
<dbReference type="Proteomes" id="UP000266677">
    <property type="component" value="Unassembled WGS sequence"/>
</dbReference>
<evidence type="ECO:0000313" key="1">
    <source>
        <dbReference type="EMBL" id="RJO76778.1"/>
    </source>
</evidence>
<gene>
    <name evidence="1" type="ORF">D5S18_11025</name>
</gene>
<comment type="caution">
    <text evidence="1">The sequence shown here is derived from an EMBL/GenBank/DDBJ whole genome shotgun (WGS) entry which is preliminary data.</text>
</comment>
<sequence>MATTKRRNGTEGTLYFTAHFVGADGQYRPVLSPLSGKLERYPTEAAAQKSADSAEREIYYEHISDMGVQVGITIVVQDMNHGRMESISGAPAQTLFELVLDTSLGSMTRGIHMYADTMFNSYQLKFFLDELETMKARNERGEELFSVLRRAAQSAIDKHGYLWFIGD</sequence>
<proteinExistence type="predicted"/>
<reference evidence="1 2" key="1">
    <citation type="submission" date="2018-09" db="EMBL/GenBank/DDBJ databases">
        <title>YIM PH21274 draft genome.</title>
        <authorList>
            <person name="Miao C."/>
        </authorList>
    </citation>
    <scope>NUCLEOTIDE SEQUENCE [LARGE SCALE GENOMIC DNA]</scope>
    <source>
        <strain evidence="1 2">YIM PH 21724</strain>
    </source>
</reference>
<evidence type="ECO:0000313" key="2">
    <source>
        <dbReference type="Proteomes" id="UP000266677"/>
    </source>
</evidence>
<name>A0A3A4KMJ8_9NOCA</name>
<dbReference type="OrthoDB" id="4558509at2"/>
<organism evidence="1 2">
    <name type="scientific">Nocardia panacis</name>
    <dbReference type="NCBI Taxonomy" id="2340916"/>
    <lineage>
        <taxon>Bacteria</taxon>
        <taxon>Bacillati</taxon>
        <taxon>Actinomycetota</taxon>
        <taxon>Actinomycetes</taxon>
        <taxon>Mycobacteriales</taxon>
        <taxon>Nocardiaceae</taxon>
        <taxon>Nocardia</taxon>
    </lineage>
</organism>
<dbReference type="EMBL" id="QZFU01000016">
    <property type="protein sequence ID" value="RJO76778.1"/>
    <property type="molecule type" value="Genomic_DNA"/>
</dbReference>
<dbReference type="RefSeq" id="WP_120039699.1">
    <property type="nucleotide sequence ID" value="NZ_QZFU01000016.1"/>
</dbReference>
<accession>A0A3A4KMJ8</accession>
<dbReference type="AlphaFoldDB" id="A0A3A4KMJ8"/>
<protein>
    <submittedName>
        <fullName evidence="1">Uncharacterized protein</fullName>
    </submittedName>
</protein>